<comment type="caution">
    <text evidence="3">The sequence shown here is derived from an EMBL/GenBank/DDBJ whole genome shotgun (WGS) entry which is preliminary data.</text>
</comment>
<dbReference type="InterPro" id="IPR002252">
    <property type="entry name" value="Glyco_hydro_36"/>
</dbReference>
<dbReference type="Gene3D" id="2.70.98.60">
    <property type="entry name" value="alpha-galactosidase from lactobacil brevis"/>
    <property type="match status" value="1"/>
</dbReference>
<evidence type="ECO:0000313" key="3">
    <source>
        <dbReference type="EMBL" id="MDQ8206374.1"/>
    </source>
</evidence>
<dbReference type="InterPro" id="IPR017853">
    <property type="entry name" value="GH"/>
</dbReference>
<evidence type="ECO:0000256" key="1">
    <source>
        <dbReference type="ARBA" id="ARBA00022801"/>
    </source>
</evidence>
<dbReference type="PANTHER" id="PTHR43053">
    <property type="entry name" value="GLYCOSIDASE FAMILY 31"/>
    <property type="match status" value="1"/>
</dbReference>
<accession>A0ABU1AQC9</accession>
<gene>
    <name evidence="3" type="ORF">QEH52_02560</name>
</gene>
<dbReference type="PANTHER" id="PTHR43053:SF3">
    <property type="entry name" value="ALPHA-GALACTOSIDASE C-RELATED"/>
    <property type="match status" value="1"/>
</dbReference>
<dbReference type="Proteomes" id="UP001225316">
    <property type="component" value="Unassembled WGS sequence"/>
</dbReference>
<evidence type="ECO:0000313" key="4">
    <source>
        <dbReference type="Proteomes" id="UP001225316"/>
    </source>
</evidence>
<organism evidence="3 4">
    <name type="scientific">Thalassobacterium maritimum</name>
    <dbReference type="NCBI Taxonomy" id="3041265"/>
    <lineage>
        <taxon>Bacteria</taxon>
        <taxon>Pseudomonadati</taxon>
        <taxon>Verrucomicrobiota</taxon>
        <taxon>Opitutia</taxon>
        <taxon>Puniceicoccales</taxon>
        <taxon>Coraliomargaritaceae</taxon>
        <taxon>Thalassobacterium</taxon>
    </lineage>
</organism>
<dbReference type="InterPro" id="IPR038417">
    <property type="entry name" value="Alpga-gal_N_sf"/>
</dbReference>
<dbReference type="CDD" id="cd14791">
    <property type="entry name" value="GH36"/>
    <property type="match status" value="1"/>
</dbReference>
<dbReference type="EMBL" id="JARXHW010000003">
    <property type="protein sequence ID" value="MDQ8206374.1"/>
    <property type="molecule type" value="Genomic_DNA"/>
</dbReference>
<evidence type="ECO:0000256" key="2">
    <source>
        <dbReference type="ARBA" id="ARBA00023295"/>
    </source>
</evidence>
<keyword evidence="1" id="KW-0378">Hydrolase</keyword>
<keyword evidence="2" id="KW-0326">Glycosidase</keyword>
<name>A0ABU1AQC9_9BACT</name>
<keyword evidence="4" id="KW-1185">Reference proteome</keyword>
<dbReference type="InterPro" id="IPR013785">
    <property type="entry name" value="Aldolase_TIM"/>
</dbReference>
<dbReference type="PRINTS" id="PR00743">
    <property type="entry name" value="GLHYDRLASE36"/>
</dbReference>
<reference evidence="3 4" key="1">
    <citation type="submission" date="2023-04" db="EMBL/GenBank/DDBJ databases">
        <title>A novel bacteria isolated from coastal sediment.</title>
        <authorList>
            <person name="Liu X.-J."/>
            <person name="Du Z.-J."/>
        </authorList>
    </citation>
    <scope>NUCLEOTIDE SEQUENCE [LARGE SCALE GENOMIC DNA]</scope>
    <source>
        <strain evidence="3 4">SDUM461003</strain>
    </source>
</reference>
<dbReference type="InterPro" id="IPR050985">
    <property type="entry name" value="Alpha-glycosidase_related"/>
</dbReference>
<protein>
    <submittedName>
        <fullName evidence="3">Alpha-galactosidase</fullName>
    </submittedName>
</protein>
<dbReference type="RefSeq" id="WP_308948425.1">
    <property type="nucleotide sequence ID" value="NZ_JARXHW010000003.1"/>
</dbReference>
<proteinExistence type="predicted"/>
<sequence length="705" mass="79716">MESNLILDIVENGLQVVLEKGADGAARLLHFSSLPFDSSTVSEEERLRRRYTLVEVHCSGENQHDHHGGKHTGSNCGGGIPRYETHRDYRNDTGRKLEIEQASDLLHIVSHLQFFDGIPIARCWTEVTNTSNDSVGLEYVTSFALAGISKEQGADVMTDTYLNMPHNSWKSEFQWRRHSLADLGLTPMSEQGFSMKSIGASNTGTWAAKELLPMGIFEAPQCGHTLFWQIESHASWHWEVGDIASQLYLHLSGPTERENQWWKQLQPNESFTSIPVAVGACSDGADQAFNHMNDYRRVSRRPHFDNVKLPVIFNDYMNCLMGDPTTEKLLPLIDKAKAAGAEYFVIDAGWYDDGPWWAGVGEWLPSKERFPGGIEEPLDYIRSQGMEPGLWLEIERMGINCRLAAEWPDECFFMRHGKRVLDHDSLQLDFRHPKVVEHADQVVQRVVEQYGCSFIKMDYNIEIGPGTEVEADSFGDGLLGHQRAYRAWLEGVFAKYPNLIIENCSSGGMRLTYGLMDLHTTSSTTDNQNYLMNARISINSGASVCPEQAGVWAYPLMDSTEESVIMNMVSAMSWRIYLSGQMQTMDGVRLELIREAVECYKSYRERIPQAQLIWPLGLVQHDSAWGAFGLMWEGEILLSIWRFDGEEATVELPLAFDELEAGSVEVECVYPKERPVAASWAQNTSTLSVTLPEKRMARVFRLKRS</sequence>
<dbReference type="Gene3D" id="3.20.20.70">
    <property type="entry name" value="Aldolase class I"/>
    <property type="match status" value="1"/>
</dbReference>
<dbReference type="Pfam" id="PF02065">
    <property type="entry name" value="Melibiase"/>
    <property type="match status" value="1"/>
</dbReference>
<dbReference type="SUPFAM" id="SSF51445">
    <property type="entry name" value="(Trans)glycosidases"/>
    <property type="match status" value="1"/>
</dbReference>